<reference evidence="1" key="1">
    <citation type="submission" date="2018-02" db="EMBL/GenBank/DDBJ databases">
        <title>Rhizophora mucronata_Transcriptome.</title>
        <authorList>
            <person name="Meera S.P."/>
            <person name="Sreeshan A."/>
            <person name="Augustine A."/>
        </authorList>
    </citation>
    <scope>NUCLEOTIDE SEQUENCE</scope>
    <source>
        <tissue evidence="1">Leaf</tissue>
    </source>
</reference>
<accession>A0A2P2P8A0</accession>
<dbReference type="AlphaFoldDB" id="A0A2P2P8A0"/>
<sequence>MPIKLREFTLPSKISSRFKFPQIHYLIFNMFCHYTGSFIPKSL</sequence>
<evidence type="ECO:0000313" key="1">
    <source>
        <dbReference type="EMBL" id="MBX50919.1"/>
    </source>
</evidence>
<dbReference type="EMBL" id="GGEC01070435">
    <property type="protein sequence ID" value="MBX50919.1"/>
    <property type="molecule type" value="Transcribed_RNA"/>
</dbReference>
<name>A0A2P2P8A0_RHIMU</name>
<proteinExistence type="predicted"/>
<organism evidence="1">
    <name type="scientific">Rhizophora mucronata</name>
    <name type="common">Asiatic mangrove</name>
    <dbReference type="NCBI Taxonomy" id="61149"/>
    <lineage>
        <taxon>Eukaryota</taxon>
        <taxon>Viridiplantae</taxon>
        <taxon>Streptophyta</taxon>
        <taxon>Embryophyta</taxon>
        <taxon>Tracheophyta</taxon>
        <taxon>Spermatophyta</taxon>
        <taxon>Magnoliopsida</taxon>
        <taxon>eudicotyledons</taxon>
        <taxon>Gunneridae</taxon>
        <taxon>Pentapetalae</taxon>
        <taxon>rosids</taxon>
        <taxon>fabids</taxon>
        <taxon>Malpighiales</taxon>
        <taxon>Rhizophoraceae</taxon>
        <taxon>Rhizophora</taxon>
    </lineage>
</organism>
<protein>
    <submittedName>
        <fullName evidence="1">Uncharacterized protein</fullName>
    </submittedName>
</protein>